<feature type="binding site" evidence="1">
    <location>
        <begin position="186"/>
        <end position="193"/>
    </location>
    <ligand>
        <name>ATP</name>
        <dbReference type="ChEBI" id="CHEBI:30616"/>
    </ligand>
</feature>
<name>A0A6S6S7G7_9BACT</name>
<accession>A0A6S6S7G7</accession>
<dbReference type="SUPFAM" id="SSF140931">
    <property type="entry name" value="Fic-like"/>
    <property type="match status" value="1"/>
</dbReference>
<protein>
    <submittedName>
        <fullName evidence="4">Huntingtin interacting protein E-like protein</fullName>
    </submittedName>
</protein>
<evidence type="ECO:0000313" key="4">
    <source>
        <dbReference type="EMBL" id="CAA6802196.1"/>
    </source>
</evidence>
<dbReference type="InterPro" id="IPR036597">
    <property type="entry name" value="Fido-like_dom_sf"/>
</dbReference>
<dbReference type="PANTHER" id="PTHR13504:SF38">
    <property type="entry name" value="FIDO DOMAIN-CONTAINING PROTEIN"/>
    <property type="match status" value="1"/>
</dbReference>
<reference evidence="4" key="1">
    <citation type="submission" date="2020-01" db="EMBL/GenBank/DDBJ databases">
        <authorList>
            <person name="Meier V. D."/>
            <person name="Meier V D."/>
        </authorList>
    </citation>
    <scope>NUCLEOTIDE SEQUENCE</scope>
    <source>
        <strain evidence="4">HLG_WM_MAG_04</strain>
    </source>
</reference>
<feature type="domain" description="Fido" evidence="3">
    <location>
        <begin position="104"/>
        <end position="240"/>
    </location>
</feature>
<proteinExistence type="predicted"/>
<evidence type="ECO:0000256" key="1">
    <source>
        <dbReference type="PIRSR" id="PIRSR640198-2"/>
    </source>
</evidence>
<evidence type="ECO:0000256" key="2">
    <source>
        <dbReference type="PIRSR" id="PIRSR640198-3"/>
    </source>
</evidence>
<dbReference type="AlphaFoldDB" id="A0A6S6S7G7"/>
<evidence type="ECO:0000259" key="3">
    <source>
        <dbReference type="PROSITE" id="PS51459"/>
    </source>
</evidence>
<dbReference type="PROSITE" id="PS51459">
    <property type="entry name" value="FIDO"/>
    <property type="match status" value="1"/>
</dbReference>
<keyword evidence="1" id="KW-0547">Nucleotide-binding</keyword>
<dbReference type="EMBL" id="CACVAX010000006">
    <property type="protein sequence ID" value="CAA6802196.1"/>
    <property type="molecule type" value="Genomic_DNA"/>
</dbReference>
<dbReference type="GO" id="GO:0005524">
    <property type="term" value="F:ATP binding"/>
    <property type="evidence" value="ECO:0007669"/>
    <property type="project" value="UniProtKB-KW"/>
</dbReference>
<sequence>MIPYNPNYLEKTDIFTKEELTLLKSLNTKVSLTKFLSNKSYIDKFGMDFIHISSKIEGNTYDRHDTYTLLEYGRTAGGKKYSDAKMILNMRDAYDKFIGEDLVVSKDTLKDLHYILSDEMVANNERAMPRDSEVTIKASNYIPLATKEKLDDELNYMFKKYETIANPFNRALYIHCNLAYLQYFKDCNKRTARMMLNVSLKSDGQMIYIPNEEKIRNYLVAIVNYYETGSYDKFKHYFIESYKETVEAIVAVEESKERERNMPLREL</sequence>
<dbReference type="InterPro" id="IPR003812">
    <property type="entry name" value="Fido"/>
</dbReference>
<dbReference type="Pfam" id="PF02661">
    <property type="entry name" value="Fic"/>
    <property type="match status" value="1"/>
</dbReference>
<dbReference type="PANTHER" id="PTHR13504">
    <property type="entry name" value="FIDO DOMAIN-CONTAINING PROTEIN DDB_G0283145"/>
    <property type="match status" value="1"/>
</dbReference>
<keyword evidence="1" id="KW-0067">ATP-binding</keyword>
<gene>
    <name evidence="4" type="ORF">HELGO_WM2092</name>
</gene>
<organism evidence="4">
    <name type="scientific">uncultured Sulfurovum sp</name>
    <dbReference type="NCBI Taxonomy" id="269237"/>
    <lineage>
        <taxon>Bacteria</taxon>
        <taxon>Pseudomonadati</taxon>
        <taxon>Campylobacterota</taxon>
        <taxon>Epsilonproteobacteria</taxon>
        <taxon>Campylobacterales</taxon>
        <taxon>Sulfurovaceae</taxon>
        <taxon>Sulfurovum</taxon>
        <taxon>environmental samples</taxon>
    </lineage>
</organism>
<dbReference type="Gene3D" id="1.10.3290.10">
    <property type="entry name" value="Fido-like domain"/>
    <property type="match status" value="1"/>
</dbReference>
<feature type="site" description="Important for autoinhibition of adenylyltransferase activity" evidence="2">
    <location>
        <position position="57"/>
    </location>
</feature>
<dbReference type="InterPro" id="IPR040198">
    <property type="entry name" value="Fido_containing"/>
</dbReference>